<dbReference type="OrthoDB" id="9804309at2"/>
<dbReference type="NCBIfam" id="TIGR00104">
    <property type="entry name" value="tRNA_TsaA"/>
    <property type="match status" value="1"/>
</dbReference>
<evidence type="ECO:0000256" key="1">
    <source>
        <dbReference type="ARBA" id="ARBA00022691"/>
    </source>
</evidence>
<name>A0A0E9M365_9BACT</name>
<dbReference type="CDD" id="cd09281">
    <property type="entry name" value="UPF0066"/>
    <property type="match status" value="1"/>
</dbReference>
<accession>A0A0E9M365</accession>
<dbReference type="PANTHER" id="PTHR39418:SF1">
    <property type="entry name" value="DEHYDROGENASE"/>
    <property type="match status" value="1"/>
</dbReference>
<comment type="similarity">
    <text evidence="2">Belongs to the tRNA methyltransferase O family.</text>
</comment>
<evidence type="ECO:0000313" key="4">
    <source>
        <dbReference type="EMBL" id="GAO31923.1"/>
    </source>
</evidence>
<dbReference type="SUPFAM" id="SSF143555">
    <property type="entry name" value="FwdE-like"/>
    <property type="match status" value="1"/>
</dbReference>
<dbReference type="InterPro" id="IPR036413">
    <property type="entry name" value="YaeB-like_sf"/>
</dbReference>
<gene>
    <name evidence="4" type="ORF">JCM15548_14336</name>
</gene>
<evidence type="ECO:0000313" key="5">
    <source>
        <dbReference type="Proteomes" id="UP000032900"/>
    </source>
</evidence>
<organism evidence="4 5">
    <name type="scientific">Geofilum rubicundum JCM 15548</name>
    <dbReference type="NCBI Taxonomy" id="1236989"/>
    <lineage>
        <taxon>Bacteria</taxon>
        <taxon>Pseudomonadati</taxon>
        <taxon>Bacteroidota</taxon>
        <taxon>Bacteroidia</taxon>
        <taxon>Marinilabiliales</taxon>
        <taxon>Marinilabiliaceae</taxon>
        <taxon>Geofilum</taxon>
    </lineage>
</organism>
<dbReference type="Gene3D" id="2.40.30.70">
    <property type="entry name" value="YaeB-like"/>
    <property type="match status" value="1"/>
</dbReference>
<keyword evidence="5" id="KW-1185">Reference proteome</keyword>
<dbReference type="PROSITE" id="PS01318">
    <property type="entry name" value="TSAA_1"/>
    <property type="match status" value="1"/>
</dbReference>
<proteinExistence type="inferred from homology"/>
<dbReference type="Pfam" id="PF02663">
    <property type="entry name" value="FmdE"/>
    <property type="match status" value="1"/>
</dbReference>
<dbReference type="SUPFAM" id="SSF118196">
    <property type="entry name" value="YaeB-like"/>
    <property type="match status" value="1"/>
</dbReference>
<dbReference type="Gene3D" id="3.30.1330.130">
    <property type="match status" value="1"/>
</dbReference>
<dbReference type="InterPro" id="IPR053194">
    <property type="entry name" value="tRNA_methyltr_O"/>
</dbReference>
<dbReference type="STRING" id="1236989.JCM15548_14336"/>
<protein>
    <recommendedName>
        <fullName evidence="3">TsaA-like domain-containing protein</fullName>
    </recommendedName>
</protein>
<dbReference type="RefSeq" id="WP_062128346.1">
    <property type="nucleotide sequence ID" value="NZ_BAZW01000070.1"/>
</dbReference>
<dbReference type="EMBL" id="BAZW01000070">
    <property type="protein sequence ID" value="GAO31923.1"/>
    <property type="molecule type" value="Genomic_DNA"/>
</dbReference>
<dbReference type="Proteomes" id="UP000032900">
    <property type="component" value="Unassembled WGS sequence"/>
</dbReference>
<dbReference type="InterPro" id="IPR036414">
    <property type="entry name" value="YaeB_N_sf"/>
</dbReference>
<keyword evidence="1" id="KW-0949">S-adenosyl-L-methionine</keyword>
<evidence type="ECO:0000259" key="3">
    <source>
        <dbReference type="PROSITE" id="PS51668"/>
    </source>
</evidence>
<dbReference type="InterPro" id="IPR003814">
    <property type="entry name" value="FmdEsu_dom"/>
</dbReference>
<comment type="caution">
    <text evidence="4">The sequence shown here is derived from an EMBL/GenBank/DDBJ whole genome shotgun (WGS) entry which is preliminary data.</text>
</comment>
<feature type="domain" description="TsaA-like" evidence="3">
    <location>
        <begin position="5"/>
        <end position="131"/>
    </location>
</feature>
<dbReference type="InterPro" id="IPR023370">
    <property type="entry name" value="TrmO-like_N"/>
</dbReference>
<dbReference type="PROSITE" id="PS51668">
    <property type="entry name" value="TSAA_2"/>
    <property type="match status" value="1"/>
</dbReference>
<sequence>MSIPFTPIGFVRNHIIEKREGFTKKGERSEIEILPEFSDGLYKLNENTYIDVLFYFNRSEKYDLITRTITGEIKGVFASRSPHRPNGVGVTTVKLLEIQGAVLVVSGLDAMNNSPIIDIKPCDKSFFDEQSPTAAIQKEKLTNNPRFEIIKAIKSENYEWLLIQAAQLHGHFCPGLAMGVLAAVKAVNELNAHTDEMKDIWAITETNGCFSDGIQMVTGCTFGNKNLILKDHEKTALTLFRINDKGFRIYPKMQTSDILKEKFPDFDWRFHQIKIDKNQDDELRSRFKKVSRECSFELLQLPFEELFSMEEIETGIKP</sequence>
<reference evidence="4 5" key="1">
    <citation type="journal article" date="2015" name="Microbes Environ.">
        <title>Distribution and evolution of nitrogen fixation genes in the phylum bacteroidetes.</title>
        <authorList>
            <person name="Inoue J."/>
            <person name="Oshima K."/>
            <person name="Suda W."/>
            <person name="Sakamoto M."/>
            <person name="Iino T."/>
            <person name="Noda S."/>
            <person name="Hongoh Y."/>
            <person name="Hattori M."/>
            <person name="Ohkuma M."/>
        </authorList>
    </citation>
    <scope>NUCLEOTIDE SEQUENCE [LARGE SCALE GENOMIC DNA]</scope>
    <source>
        <strain evidence="4">JCM 15548</strain>
    </source>
</reference>
<dbReference type="Pfam" id="PF01980">
    <property type="entry name" value="TrmO_N"/>
    <property type="match status" value="1"/>
</dbReference>
<evidence type="ECO:0000256" key="2">
    <source>
        <dbReference type="ARBA" id="ARBA00033753"/>
    </source>
</evidence>
<dbReference type="PANTHER" id="PTHR39418">
    <property type="entry name" value="DEHYDROGENASE-RELATED"/>
    <property type="match status" value="1"/>
</dbReference>
<dbReference type="InterPro" id="IPR023368">
    <property type="entry name" value="UPF0066_cons_site"/>
</dbReference>
<dbReference type="AlphaFoldDB" id="A0A0E9M365"/>